<dbReference type="EMBL" id="ML994615">
    <property type="protein sequence ID" value="KAF2192119.1"/>
    <property type="molecule type" value="Genomic_DNA"/>
</dbReference>
<keyword evidence="2" id="KW-0479">Metal-binding</keyword>
<dbReference type="SUPFAM" id="SSF56529">
    <property type="entry name" value="FAH"/>
    <property type="match status" value="1"/>
</dbReference>
<dbReference type="Gene3D" id="3.90.850.10">
    <property type="entry name" value="Fumarylacetoacetase-like, C-terminal domain"/>
    <property type="match status" value="1"/>
</dbReference>
<keyword evidence="5" id="KW-1185">Reference proteome</keyword>
<dbReference type="OrthoDB" id="194468at2759"/>
<accession>A0A6A6EMY3</accession>
<dbReference type="PANTHER" id="PTHR11820">
    <property type="entry name" value="ACYLPYRUVASE"/>
    <property type="match status" value="1"/>
</dbReference>
<dbReference type="InterPro" id="IPR036663">
    <property type="entry name" value="Fumarylacetoacetase_C_sf"/>
</dbReference>
<evidence type="ECO:0000256" key="1">
    <source>
        <dbReference type="ARBA" id="ARBA00010211"/>
    </source>
</evidence>
<evidence type="ECO:0000256" key="2">
    <source>
        <dbReference type="ARBA" id="ARBA00022723"/>
    </source>
</evidence>
<dbReference type="Pfam" id="PF01557">
    <property type="entry name" value="FAA_hydrolase"/>
    <property type="match status" value="1"/>
</dbReference>
<dbReference type="Proteomes" id="UP000800200">
    <property type="component" value="Unassembled WGS sequence"/>
</dbReference>
<dbReference type="PANTHER" id="PTHR11820:SF7">
    <property type="entry name" value="ACYLPYRUVASE FAHD1, MITOCHONDRIAL"/>
    <property type="match status" value="1"/>
</dbReference>
<proteinExistence type="inferred from homology"/>
<evidence type="ECO:0000313" key="4">
    <source>
        <dbReference type="EMBL" id="KAF2192119.1"/>
    </source>
</evidence>
<sequence>MEKPLVNYISYVLDDGTDRTRTGHLDAGNREITPLTYASGTPLSILHEQLGKNYSEHAKEFNVSGYDASDKVDMLSHPVVFTKRTTSIFVNGEEILPLLDLTSTLDYEGEIGVIIDKGGHKVSEGDAGNHIWGYTIINDVTAREKQRDHKQFYVGKSRDTFCPMGPIAAPAKDLPKVLKGTTDNFIFSVPTLIATLSKSQTLQPGDVIATGTPAGVGFGLKPPKFLQPGDLIEISVIGLGTLCNKFADPDTANHVQNPSIHKIRLTTLNTTPLYTQTLGLEAGPPIVFVRGLGGTSTYYQPLITTLNLRSSHRCVLYDLEGHGLSPTKANSIQSYTSDLHNSPFNWMPHRAHTRNHTPSLVRKLILIRPPPNPLPEPVVEGCKTREKAVRDGGMRAVAETVATAGTSSRTRNERPLAYAAVLQSLLGVDSEGYAKGCTALAGPGEGRIEMEGLQYDTLVVAGSDDTASSVEWCQGLVKWMKDARLEVLSGVGHLAGFEDVEGLGRVVGGFL</sequence>
<gene>
    <name evidence="4" type="ORF">K469DRAFT_735263</name>
</gene>
<feature type="domain" description="Fumarylacetoacetase-like C-terminal" evidence="3">
    <location>
        <begin position="50"/>
        <end position="246"/>
    </location>
</feature>
<name>A0A6A6EMY3_9PEZI</name>
<dbReference type="InterPro" id="IPR011234">
    <property type="entry name" value="Fumarylacetoacetase-like_C"/>
</dbReference>
<dbReference type="InterPro" id="IPR029058">
    <property type="entry name" value="AB_hydrolase_fold"/>
</dbReference>
<comment type="similarity">
    <text evidence="1">Belongs to the FAH family.</text>
</comment>
<organism evidence="4 5">
    <name type="scientific">Zopfia rhizophila CBS 207.26</name>
    <dbReference type="NCBI Taxonomy" id="1314779"/>
    <lineage>
        <taxon>Eukaryota</taxon>
        <taxon>Fungi</taxon>
        <taxon>Dikarya</taxon>
        <taxon>Ascomycota</taxon>
        <taxon>Pezizomycotina</taxon>
        <taxon>Dothideomycetes</taxon>
        <taxon>Dothideomycetes incertae sedis</taxon>
        <taxon>Zopfiaceae</taxon>
        <taxon>Zopfia</taxon>
    </lineage>
</organism>
<dbReference type="Gene3D" id="3.40.50.1820">
    <property type="entry name" value="alpha/beta hydrolase"/>
    <property type="match status" value="2"/>
</dbReference>
<dbReference type="GO" id="GO:0046872">
    <property type="term" value="F:metal ion binding"/>
    <property type="evidence" value="ECO:0007669"/>
    <property type="project" value="UniProtKB-KW"/>
</dbReference>
<evidence type="ECO:0000313" key="5">
    <source>
        <dbReference type="Proteomes" id="UP000800200"/>
    </source>
</evidence>
<evidence type="ECO:0000259" key="3">
    <source>
        <dbReference type="Pfam" id="PF01557"/>
    </source>
</evidence>
<reference evidence="4" key="1">
    <citation type="journal article" date="2020" name="Stud. Mycol.">
        <title>101 Dothideomycetes genomes: a test case for predicting lifestyles and emergence of pathogens.</title>
        <authorList>
            <person name="Haridas S."/>
            <person name="Albert R."/>
            <person name="Binder M."/>
            <person name="Bloem J."/>
            <person name="Labutti K."/>
            <person name="Salamov A."/>
            <person name="Andreopoulos B."/>
            <person name="Baker S."/>
            <person name="Barry K."/>
            <person name="Bills G."/>
            <person name="Bluhm B."/>
            <person name="Cannon C."/>
            <person name="Castanera R."/>
            <person name="Culley D."/>
            <person name="Daum C."/>
            <person name="Ezra D."/>
            <person name="Gonzalez J."/>
            <person name="Henrissat B."/>
            <person name="Kuo A."/>
            <person name="Liang C."/>
            <person name="Lipzen A."/>
            <person name="Lutzoni F."/>
            <person name="Magnuson J."/>
            <person name="Mondo S."/>
            <person name="Nolan M."/>
            <person name="Ohm R."/>
            <person name="Pangilinan J."/>
            <person name="Park H.-J."/>
            <person name="Ramirez L."/>
            <person name="Alfaro M."/>
            <person name="Sun H."/>
            <person name="Tritt A."/>
            <person name="Yoshinaga Y."/>
            <person name="Zwiers L.-H."/>
            <person name="Turgeon B."/>
            <person name="Goodwin S."/>
            <person name="Spatafora J."/>
            <person name="Crous P."/>
            <person name="Grigoriev I."/>
        </authorList>
    </citation>
    <scope>NUCLEOTIDE SEQUENCE</scope>
    <source>
        <strain evidence="4">CBS 207.26</strain>
    </source>
</reference>
<dbReference type="AlphaFoldDB" id="A0A6A6EMY3"/>
<dbReference type="SUPFAM" id="SSF53474">
    <property type="entry name" value="alpha/beta-Hydrolases"/>
    <property type="match status" value="1"/>
</dbReference>
<protein>
    <recommendedName>
        <fullName evidence="3">Fumarylacetoacetase-like C-terminal domain-containing protein</fullName>
    </recommendedName>
</protein>
<dbReference type="GO" id="GO:0018773">
    <property type="term" value="F:acetylpyruvate hydrolase activity"/>
    <property type="evidence" value="ECO:0007669"/>
    <property type="project" value="TreeGrafter"/>
</dbReference>